<dbReference type="SUPFAM" id="SSF55068">
    <property type="entry name" value="Peptide methionine sulfoxide reductase"/>
    <property type="match status" value="1"/>
</dbReference>
<dbReference type="AlphaFoldDB" id="A0A1W1HE92"/>
<dbReference type="PROSITE" id="PS51790">
    <property type="entry name" value="MSRB"/>
    <property type="match status" value="1"/>
</dbReference>
<proteinExistence type="inferred from homology"/>
<evidence type="ECO:0000256" key="8">
    <source>
        <dbReference type="SAM" id="MobiDB-lite"/>
    </source>
</evidence>
<comment type="function">
    <text evidence="3 7">Has an important function as a repair enzyme for proteins that have been inactivated by oxidation. Catalyzes the reversible oxidation-reduction of methionine sulfoxide in proteins to methionine.</text>
</comment>
<dbReference type="NCBIfam" id="TIGR00401">
    <property type="entry name" value="msrA"/>
    <property type="match status" value="1"/>
</dbReference>
<reference evidence="10 11" key="1">
    <citation type="submission" date="2017-03" db="EMBL/GenBank/DDBJ databases">
        <authorList>
            <person name="Afonso C.L."/>
            <person name="Miller P.J."/>
            <person name="Scott M.A."/>
            <person name="Spackman E."/>
            <person name="Goraichik I."/>
            <person name="Dimitrov K.M."/>
            <person name="Suarez D.L."/>
            <person name="Swayne D.E."/>
        </authorList>
    </citation>
    <scope>NUCLEOTIDE SEQUENCE [LARGE SCALE GENOMIC DNA]</scope>
    <source>
        <strain evidence="10">PRJEB14757</strain>
    </source>
</reference>
<evidence type="ECO:0000313" key="10">
    <source>
        <dbReference type="EMBL" id="SLM30753.1"/>
    </source>
</evidence>
<keyword evidence="2" id="KW-0511">Multifunctional enzyme</keyword>
<dbReference type="InterPro" id="IPR002569">
    <property type="entry name" value="Met_Sox_Rdtase_MsrA_dom"/>
</dbReference>
<dbReference type="Gene3D" id="2.170.150.20">
    <property type="entry name" value="Peptide methionine sulfoxide reductase"/>
    <property type="match status" value="1"/>
</dbReference>
<keyword evidence="1 7" id="KW-0560">Oxidoreductase</keyword>
<dbReference type="InterPro" id="IPR011057">
    <property type="entry name" value="Mss4-like_sf"/>
</dbReference>
<name>A0A1W1HE92_9BACT</name>
<evidence type="ECO:0000256" key="6">
    <source>
        <dbReference type="ARBA" id="ARBA00048782"/>
    </source>
</evidence>
<feature type="region of interest" description="Disordered" evidence="8">
    <location>
        <begin position="226"/>
        <end position="252"/>
    </location>
</feature>
<dbReference type="Gene3D" id="3.30.1060.10">
    <property type="entry name" value="Peptide methionine sulphoxide reductase MsrA"/>
    <property type="match status" value="1"/>
</dbReference>
<evidence type="ECO:0000259" key="9">
    <source>
        <dbReference type="PROSITE" id="PS51790"/>
    </source>
</evidence>
<dbReference type="Proteomes" id="UP000191931">
    <property type="component" value="Unassembled WGS sequence"/>
</dbReference>
<dbReference type="EC" id="1.8.4.11" evidence="7"/>
<dbReference type="GO" id="GO:0008113">
    <property type="term" value="F:peptide-methionine (S)-S-oxide reductase activity"/>
    <property type="evidence" value="ECO:0007669"/>
    <property type="project" value="UniProtKB-UniRule"/>
</dbReference>
<dbReference type="FunFam" id="2.170.150.20:FF:000003">
    <property type="entry name" value="Peptide methionine sulfoxide reductase MsrB"/>
    <property type="match status" value="1"/>
</dbReference>
<evidence type="ECO:0000256" key="4">
    <source>
        <dbReference type="ARBA" id="ARBA00047806"/>
    </source>
</evidence>
<dbReference type="EMBL" id="FWEV01000158">
    <property type="protein sequence ID" value="SLM30753.1"/>
    <property type="molecule type" value="Genomic_DNA"/>
</dbReference>
<dbReference type="PANTHER" id="PTHR43774">
    <property type="entry name" value="PEPTIDE METHIONINE SULFOXIDE REDUCTASE"/>
    <property type="match status" value="1"/>
</dbReference>
<comment type="catalytic activity">
    <reaction evidence="4 7">
        <text>L-methionyl-[protein] + [thioredoxin]-disulfide + H2O = L-methionyl-(S)-S-oxide-[protein] + [thioredoxin]-dithiol</text>
        <dbReference type="Rhea" id="RHEA:14217"/>
        <dbReference type="Rhea" id="RHEA-COMP:10698"/>
        <dbReference type="Rhea" id="RHEA-COMP:10700"/>
        <dbReference type="Rhea" id="RHEA-COMP:12313"/>
        <dbReference type="Rhea" id="RHEA-COMP:12315"/>
        <dbReference type="ChEBI" id="CHEBI:15377"/>
        <dbReference type="ChEBI" id="CHEBI:16044"/>
        <dbReference type="ChEBI" id="CHEBI:29950"/>
        <dbReference type="ChEBI" id="CHEBI:44120"/>
        <dbReference type="ChEBI" id="CHEBI:50058"/>
        <dbReference type="EC" id="1.8.4.11"/>
    </reaction>
</comment>
<dbReference type="OrthoDB" id="4174719at2"/>
<dbReference type="Pfam" id="PF01641">
    <property type="entry name" value="SelR"/>
    <property type="match status" value="1"/>
</dbReference>
<dbReference type="Pfam" id="PF01625">
    <property type="entry name" value="PMSR"/>
    <property type="match status" value="1"/>
</dbReference>
<evidence type="ECO:0000256" key="7">
    <source>
        <dbReference type="HAMAP-Rule" id="MF_01401"/>
    </source>
</evidence>
<dbReference type="RefSeq" id="WP_080809224.1">
    <property type="nucleotide sequence ID" value="NZ_LT828565.1"/>
</dbReference>
<evidence type="ECO:0000256" key="3">
    <source>
        <dbReference type="ARBA" id="ARBA00024679"/>
    </source>
</evidence>
<dbReference type="HAMAP" id="MF_01401">
    <property type="entry name" value="MsrA"/>
    <property type="match status" value="1"/>
</dbReference>
<sequence length="408" mass="46520">MKLLLHNITIKVAILVLIGALWSAQVVFTSSLDREEVAMDDKNQHLEIATFAGGCFWCMETPFEKIDGVKNVVSGYTGGETSNPTYESVSSGHTGHAEAIQIKFDPERVSYKELVNLFWQQIDPTDAGGSFVDRGSQYRSAIFYHNENQRKIAEASRNLLDASKIFTRPIATEIVEFKKFYDAEDYHQDYYKKNPIRYKFYRYRSGRDQFIEKTWVKSDDIFSISQDASSSNGSFSEQRDSSSTPSSRNNFYDLSGQSSEMESFKLPSDSELKKKLTPIQYEVTRNNGTEKAFQNEYWDNKKEGIYVDIVSGEALFSSRDKFDSGTGWPSFTRPIDKNSLVEKQEKGLFFGNVIEVRSRYADSHLGHLFEDGHLPGGLRYCINSAALRFIPKENLASEGYGNYEKIFN</sequence>
<dbReference type="GO" id="GO:0033744">
    <property type="term" value="F:L-methionine:thioredoxin-disulfide S-oxidoreductase activity"/>
    <property type="evidence" value="ECO:0007669"/>
    <property type="project" value="RHEA"/>
</dbReference>
<dbReference type="InterPro" id="IPR002579">
    <property type="entry name" value="Met_Sox_Rdtase_MsrB_dom"/>
</dbReference>
<comment type="catalytic activity">
    <reaction evidence="6 7">
        <text>[thioredoxin]-disulfide + L-methionine + H2O = L-methionine (S)-S-oxide + [thioredoxin]-dithiol</text>
        <dbReference type="Rhea" id="RHEA:19993"/>
        <dbReference type="Rhea" id="RHEA-COMP:10698"/>
        <dbReference type="Rhea" id="RHEA-COMP:10700"/>
        <dbReference type="ChEBI" id="CHEBI:15377"/>
        <dbReference type="ChEBI" id="CHEBI:29950"/>
        <dbReference type="ChEBI" id="CHEBI:50058"/>
        <dbReference type="ChEBI" id="CHEBI:57844"/>
        <dbReference type="ChEBI" id="CHEBI:58772"/>
        <dbReference type="EC" id="1.8.4.11"/>
    </reaction>
</comment>
<dbReference type="NCBIfam" id="TIGR00357">
    <property type="entry name" value="peptide-methionine (R)-S-oxide reductase MsrB"/>
    <property type="match status" value="1"/>
</dbReference>
<evidence type="ECO:0000313" key="11">
    <source>
        <dbReference type="Proteomes" id="UP000191931"/>
    </source>
</evidence>
<evidence type="ECO:0000256" key="2">
    <source>
        <dbReference type="ARBA" id="ARBA00023268"/>
    </source>
</evidence>
<evidence type="ECO:0000256" key="1">
    <source>
        <dbReference type="ARBA" id="ARBA00023002"/>
    </source>
</evidence>
<dbReference type="InterPro" id="IPR036509">
    <property type="entry name" value="Met_Sox_Rdtase_MsrA_sf"/>
</dbReference>
<feature type="active site" evidence="7">
    <location>
        <position position="55"/>
    </location>
</feature>
<protein>
    <recommendedName>
        <fullName evidence="7">Peptide methionine sulfoxide reductase MsrA</fullName>
        <shortName evidence="7">Protein-methionine-S-oxide reductase</shortName>
        <ecNumber evidence="7">1.8.4.11</ecNumber>
    </recommendedName>
    <alternativeName>
        <fullName evidence="7">Peptide-methionine (S)-S-oxide reductase</fullName>
        <shortName evidence="7">Peptide Met(O) reductase</shortName>
    </alternativeName>
</protein>
<accession>A0A1W1HE92</accession>
<dbReference type="SUPFAM" id="SSF51316">
    <property type="entry name" value="Mss4-like"/>
    <property type="match status" value="1"/>
</dbReference>
<gene>
    <name evidence="10" type="primary">msrAB</name>
    <name evidence="7" type="synonym">msrA</name>
    <name evidence="10" type="ORF">MTBBW1_2400007</name>
</gene>
<dbReference type="STRING" id="1246637.MTBBW1_2400007"/>
<keyword evidence="11" id="KW-1185">Reference proteome</keyword>
<evidence type="ECO:0000256" key="5">
    <source>
        <dbReference type="ARBA" id="ARBA00048488"/>
    </source>
</evidence>
<organism evidence="10 11">
    <name type="scientific">Desulfamplus magnetovallimortis</name>
    <dbReference type="NCBI Taxonomy" id="1246637"/>
    <lineage>
        <taxon>Bacteria</taxon>
        <taxon>Pseudomonadati</taxon>
        <taxon>Thermodesulfobacteriota</taxon>
        <taxon>Desulfobacteria</taxon>
        <taxon>Desulfobacterales</taxon>
        <taxon>Desulfobacteraceae</taxon>
        <taxon>Desulfamplus</taxon>
    </lineage>
</organism>
<comment type="catalytic activity">
    <reaction evidence="5">
        <text>L-methionyl-[protein] + [thioredoxin]-disulfide + H2O = L-methionyl-(R)-S-oxide-[protein] + [thioredoxin]-dithiol</text>
        <dbReference type="Rhea" id="RHEA:24164"/>
        <dbReference type="Rhea" id="RHEA-COMP:10698"/>
        <dbReference type="Rhea" id="RHEA-COMP:10700"/>
        <dbReference type="Rhea" id="RHEA-COMP:12313"/>
        <dbReference type="Rhea" id="RHEA-COMP:12314"/>
        <dbReference type="ChEBI" id="CHEBI:15377"/>
        <dbReference type="ChEBI" id="CHEBI:16044"/>
        <dbReference type="ChEBI" id="CHEBI:29950"/>
        <dbReference type="ChEBI" id="CHEBI:45764"/>
        <dbReference type="ChEBI" id="CHEBI:50058"/>
        <dbReference type="EC" id="1.8.4.12"/>
    </reaction>
</comment>
<comment type="similarity">
    <text evidence="7">Belongs to the MsrA Met sulfoxide reductase family.</text>
</comment>
<dbReference type="PANTHER" id="PTHR43774:SF1">
    <property type="entry name" value="PEPTIDE METHIONINE SULFOXIDE REDUCTASE MSRA 2"/>
    <property type="match status" value="1"/>
</dbReference>
<dbReference type="FunFam" id="3.30.1060.10:FF:000003">
    <property type="entry name" value="Peptide methionine sulfoxide reductase MsrA"/>
    <property type="match status" value="1"/>
</dbReference>
<dbReference type="GO" id="GO:0033743">
    <property type="term" value="F:peptide-methionine (R)-S-oxide reductase activity"/>
    <property type="evidence" value="ECO:0007669"/>
    <property type="project" value="UniProtKB-EC"/>
</dbReference>
<feature type="domain" description="MsrB" evidence="9">
    <location>
        <begin position="269"/>
        <end position="392"/>
    </location>
</feature>